<gene>
    <name evidence="2" type="ORF">PIB30_042769</name>
</gene>
<sequence length="321" mass="37675">MYQGTILSEFQKEIEEIKIAALESEKAIEEENSRRELNSNFQDQIFPHEEQERIFNMSRSSDMDNISKEELVKDFVCAEIEACLKGDDVQMTNIFNEDTNIHDDVKNVSDIGLLDKSSDCEVKNNVVVEVEKLRSMKPSKFSIDLNEKFDFFMVCVDSVVRDCALPPIDKKNKKEKIIVDYVQSIPSFTSIIQLPPQSQLELVQLSHGYFLSPHQYALLESNYQLQVICDKQHKSHVEGTTIKKGTLSAFQWSQRDGIYKTYKDKGHVLRSTIWNPKLLLWIFTKQFQKIRRMAYKVWDRGKTCLHKHWWRFLDEFKHKPP</sequence>
<comment type="caution">
    <text evidence="2">The sequence shown here is derived from an EMBL/GenBank/DDBJ whole genome shotgun (WGS) entry which is preliminary data.</text>
</comment>
<evidence type="ECO:0000313" key="3">
    <source>
        <dbReference type="Proteomes" id="UP001341840"/>
    </source>
</evidence>
<dbReference type="Proteomes" id="UP001341840">
    <property type="component" value="Unassembled WGS sequence"/>
</dbReference>
<evidence type="ECO:0000313" key="2">
    <source>
        <dbReference type="EMBL" id="MED6195960.1"/>
    </source>
</evidence>
<name>A0ABU6XD32_9FABA</name>
<organism evidence="2 3">
    <name type="scientific">Stylosanthes scabra</name>
    <dbReference type="NCBI Taxonomy" id="79078"/>
    <lineage>
        <taxon>Eukaryota</taxon>
        <taxon>Viridiplantae</taxon>
        <taxon>Streptophyta</taxon>
        <taxon>Embryophyta</taxon>
        <taxon>Tracheophyta</taxon>
        <taxon>Spermatophyta</taxon>
        <taxon>Magnoliopsida</taxon>
        <taxon>eudicotyledons</taxon>
        <taxon>Gunneridae</taxon>
        <taxon>Pentapetalae</taxon>
        <taxon>rosids</taxon>
        <taxon>fabids</taxon>
        <taxon>Fabales</taxon>
        <taxon>Fabaceae</taxon>
        <taxon>Papilionoideae</taxon>
        <taxon>50 kb inversion clade</taxon>
        <taxon>dalbergioids sensu lato</taxon>
        <taxon>Dalbergieae</taxon>
        <taxon>Pterocarpus clade</taxon>
        <taxon>Stylosanthes</taxon>
    </lineage>
</organism>
<dbReference type="EMBL" id="JASCZI010211694">
    <property type="protein sequence ID" value="MED6195960.1"/>
    <property type="molecule type" value="Genomic_DNA"/>
</dbReference>
<protein>
    <submittedName>
        <fullName evidence="2">Uncharacterized protein</fullName>
    </submittedName>
</protein>
<keyword evidence="3" id="KW-1185">Reference proteome</keyword>
<keyword evidence="1" id="KW-0175">Coiled coil</keyword>
<accession>A0ABU6XD32</accession>
<evidence type="ECO:0000256" key="1">
    <source>
        <dbReference type="SAM" id="Coils"/>
    </source>
</evidence>
<reference evidence="2 3" key="1">
    <citation type="journal article" date="2023" name="Plants (Basel)">
        <title>Bridging the Gap: Combining Genomics and Transcriptomics Approaches to Understand Stylosanthes scabra, an Orphan Legume from the Brazilian Caatinga.</title>
        <authorList>
            <person name="Ferreira-Neto J.R.C."/>
            <person name="da Silva M.D."/>
            <person name="Binneck E."/>
            <person name="de Melo N.F."/>
            <person name="da Silva R.H."/>
            <person name="de Melo A.L.T.M."/>
            <person name="Pandolfi V."/>
            <person name="Bustamante F.O."/>
            <person name="Brasileiro-Vidal A.C."/>
            <person name="Benko-Iseppon A.M."/>
        </authorList>
    </citation>
    <scope>NUCLEOTIDE SEQUENCE [LARGE SCALE GENOMIC DNA]</scope>
    <source>
        <tissue evidence="2">Leaves</tissue>
    </source>
</reference>
<feature type="coiled-coil region" evidence="1">
    <location>
        <begin position="7"/>
        <end position="34"/>
    </location>
</feature>
<proteinExistence type="predicted"/>